<feature type="transmembrane region" description="Helical" evidence="1">
    <location>
        <begin position="30"/>
        <end position="49"/>
    </location>
</feature>
<dbReference type="Proteomes" id="UP000544090">
    <property type="component" value="Unassembled WGS sequence"/>
</dbReference>
<sequence length="99" mass="10059">MVEFILVALGAAAAGFVVWAVDRNRASYGVLLMPAAAVVAAVLLRVVLLSAGVGFGTGPGFLTWLLPAAAAIVAAAAAAWFIGRRRAAADLARLTAILR</sequence>
<evidence type="ECO:0000313" key="2">
    <source>
        <dbReference type="EMBL" id="NKX53772.1"/>
    </source>
</evidence>
<gene>
    <name evidence="2" type="ORF">HGG74_04285</name>
</gene>
<feature type="transmembrane region" description="Helical" evidence="1">
    <location>
        <begin position="61"/>
        <end position="82"/>
    </location>
</feature>
<dbReference type="RefSeq" id="WP_168485089.1">
    <property type="nucleotide sequence ID" value="NZ_JAAZSQ010000002.1"/>
</dbReference>
<proteinExistence type="predicted"/>
<protein>
    <submittedName>
        <fullName evidence="2">Uncharacterized protein</fullName>
    </submittedName>
</protein>
<evidence type="ECO:0000313" key="3">
    <source>
        <dbReference type="Proteomes" id="UP000544090"/>
    </source>
</evidence>
<comment type="caution">
    <text evidence="2">The sequence shown here is derived from an EMBL/GenBank/DDBJ whole genome shotgun (WGS) entry which is preliminary data.</text>
</comment>
<keyword evidence="1" id="KW-0812">Transmembrane</keyword>
<reference evidence="2 3" key="1">
    <citation type="submission" date="2020-04" db="EMBL/GenBank/DDBJ databases">
        <title>Arthrobacter sp. nov.</title>
        <authorList>
            <person name="Liu S."/>
        </authorList>
    </citation>
    <scope>NUCLEOTIDE SEQUENCE [LARGE SCALE GENOMIC DNA]</scope>
    <source>
        <strain evidence="2 3">E918</strain>
    </source>
</reference>
<evidence type="ECO:0000256" key="1">
    <source>
        <dbReference type="SAM" id="Phobius"/>
    </source>
</evidence>
<dbReference type="AlphaFoldDB" id="A0A7X6HB25"/>
<accession>A0A7X6HB25</accession>
<keyword evidence="1" id="KW-1133">Transmembrane helix</keyword>
<dbReference type="EMBL" id="JAAZSQ010000002">
    <property type="protein sequence ID" value="NKX53772.1"/>
    <property type="molecule type" value="Genomic_DNA"/>
</dbReference>
<keyword evidence="3" id="KW-1185">Reference proteome</keyword>
<name>A0A7X6HB25_9MICC</name>
<organism evidence="2 3">
    <name type="scientific">Arthrobacter mobilis</name>
    <dbReference type="NCBI Taxonomy" id="2724944"/>
    <lineage>
        <taxon>Bacteria</taxon>
        <taxon>Bacillati</taxon>
        <taxon>Actinomycetota</taxon>
        <taxon>Actinomycetes</taxon>
        <taxon>Micrococcales</taxon>
        <taxon>Micrococcaceae</taxon>
        <taxon>Arthrobacter</taxon>
    </lineage>
</organism>
<keyword evidence="1" id="KW-0472">Membrane</keyword>